<keyword evidence="1" id="KW-0732">Signal</keyword>
<proteinExistence type="predicted"/>
<feature type="signal peptide" evidence="1">
    <location>
        <begin position="1"/>
        <end position="29"/>
    </location>
</feature>
<comment type="caution">
    <text evidence="2">The sequence shown here is derived from an EMBL/GenBank/DDBJ whole genome shotgun (WGS) entry which is preliminary data.</text>
</comment>
<reference evidence="2 3" key="1">
    <citation type="journal article" date="2019" name="Int. J. Syst. Evol. Microbiol.">
        <title>The Global Catalogue of Microorganisms (GCM) 10K type strain sequencing project: providing services to taxonomists for standard genome sequencing and annotation.</title>
        <authorList>
            <consortium name="The Broad Institute Genomics Platform"/>
            <consortium name="The Broad Institute Genome Sequencing Center for Infectious Disease"/>
            <person name="Wu L."/>
            <person name="Ma J."/>
        </authorList>
    </citation>
    <scope>NUCLEOTIDE SEQUENCE [LARGE SCALE GENOMIC DNA]</scope>
    <source>
        <strain evidence="2 3">JCM 15503</strain>
    </source>
</reference>
<dbReference type="Proteomes" id="UP001500279">
    <property type="component" value="Unassembled WGS sequence"/>
</dbReference>
<organism evidence="2 3">
    <name type="scientific">Ideonella azotifigens</name>
    <dbReference type="NCBI Taxonomy" id="513160"/>
    <lineage>
        <taxon>Bacteria</taxon>
        <taxon>Pseudomonadati</taxon>
        <taxon>Pseudomonadota</taxon>
        <taxon>Betaproteobacteria</taxon>
        <taxon>Burkholderiales</taxon>
        <taxon>Sphaerotilaceae</taxon>
        <taxon>Ideonella</taxon>
    </lineage>
</organism>
<protein>
    <submittedName>
        <fullName evidence="2">Uncharacterized protein</fullName>
    </submittedName>
</protein>
<keyword evidence="3" id="KW-1185">Reference proteome</keyword>
<evidence type="ECO:0000313" key="3">
    <source>
        <dbReference type="Proteomes" id="UP001500279"/>
    </source>
</evidence>
<evidence type="ECO:0000313" key="2">
    <source>
        <dbReference type="EMBL" id="GAA0760869.1"/>
    </source>
</evidence>
<dbReference type="RefSeq" id="WP_141291858.1">
    <property type="nucleotide sequence ID" value="NZ_BAAAEW010000026.1"/>
</dbReference>
<evidence type="ECO:0000256" key="1">
    <source>
        <dbReference type="SAM" id="SignalP"/>
    </source>
</evidence>
<gene>
    <name evidence="2" type="ORF">GCM10009107_43900</name>
</gene>
<feature type="chain" id="PRO_5045900881" evidence="1">
    <location>
        <begin position="30"/>
        <end position="144"/>
    </location>
</feature>
<accession>A0ABN1KB13</accession>
<sequence>MNIIHLQRTKRLAKAASFGLIVFAASAQASTHLDLTIDAHAHCIEAGGGTYNVFPRIALPIGTWSMTVLSSTVDLCPTIGYCPQPEVNLSLFGSDFQYEKAMVAKPNVKKTIEVTAPNDSVWGYITDEFCSDNSGTTVVRFTKK</sequence>
<dbReference type="EMBL" id="BAAAEW010000026">
    <property type="protein sequence ID" value="GAA0760869.1"/>
    <property type="molecule type" value="Genomic_DNA"/>
</dbReference>
<name>A0ABN1KB13_9BURK</name>